<dbReference type="RefSeq" id="WP_170194544.1">
    <property type="nucleotide sequence ID" value="NZ_JABBNB010000011.1"/>
</dbReference>
<evidence type="ECO:0000313" key="2">
    <source>
        <dbReference type="EMBL" id="NMO02039.1"/>
    </source>
</evidence>
<dbReference type="Proteomes" id="UP000550729">
    <property type="component" value="Unassembled WGS sequence"/>
</dbReference>
<proteinExistence type="predicted"/>
<comment type="caution">
    <text evidence="2">The sequence shown here is derived from an EMBL/GenBank/DDBJ whole genome shotgun (WGS) entry which is preliminary data.</text>
</comment>
<dbReference type="InterPro" id="IPR000086">
    <property type="entry name" value="NUDIX_hydrolase_dom"/>
</dbReference>
<accession>A0A848KUW6</accession>
<dbReference type="Gene3D" id="3.90.79.10">
    <property type="entry name" value="Nucleoside Triphosphate Pyrophosphohydrolase"/>
    <property type="match status" value="1"/>
</dbReference>
<dbReference type="EMBL" id="JABBNB010000011">
    <property type="protein sequence ID" value="NMO02039.1"/>
    <property type="molecule type" value="Genomic_DNA"/>
</dbReference>
<feature type="domain" description="Nudix hydrolase" evidence="1">
    <location>
        <begin position="45"/>
        <end position="183"/>
    </location>
</feature>
<sequence length="184" mass="20068">MSLHSSAVERLTRWRAPDVEQDSLRHTYLAFLAANPDACLRRSASGHLTASAVVLDDRGTHTLLTLHPRIGRWVQLGGHMEPDDPLIDAAALREATEESGLSGLRLTSIARLHTHPITCSLGVPTRHLDVQFCAVARRDSSGRLPEPAISDESTDLAWWPVDALPENADTPTLRPLIAAGVRLI</sequence>
<gene>
    <name evidence="2" type="ORF">HH308_12530</name>
</gene>
<dbReference type="Pfam" id="PF00293">
    <property type="entry name" value="NUDIX"/>
    <property type="match status" value="1"/>
</dbReference>
<dbReference type="AlphaFoldDB" id="A0A848KUW6"/>
<dbReference type="CDD" id="cd03674">
    <property type="entry name" value="NUDIX_Hydrolase"/>
    <property type="match status" value="1"/>
</dbReference>
<name>A0A848KUW6_9ACTN</name>
<reference evidence="2 3" key="1">
    <citation type="submission" date="2020-04" db="EMBL/GenBank/DDBJ databases">
        <title>Gordonia sp. nov. TBRC 11910.</title>
        <authorList>
            <person name="Suriyachadkun C."/>
        </authorList>
    </citation>
    <scope>NUCLEOTIDE SEQUENCE [LARGE SCALE GENOMIC DNA]</scope>
    <source>
        <strain evidence="2 3">TBRC 11910</strain>
    </source>
</reference>
<protein>
    <submittedName>
        <fullName evidence="2">NUDIX domain-containing protein</fullName>
    </submittedName>
</protein>
<dbReference type="InterPro" id="IPR015797">
    <property type="entry name" value="NUDIX_hydrolase-like_dom_sf"/>
</dbReference>
<evidence type="ECO:0000259" key="1">
    <source>
        <dbReference type="PROSITE" id="PS51462"/>
    </source>
</evidence>
<dbReference type="SUPFAM" id="SSF55811">
    <property type="entry name" value="Nudix"/>
    <property type="match status" value="1"/>
</dbReference>
<dbReference type="PROSITE" id="PS51462">
    <property type="entry name" value="NUDIX"/>
    <property type="match status" value="1"/>
</dbReference>
<evidence type="ECO:0000313" key="3">
    <source>
        <dbReference type="Proteomes" id="UP000550729"/>
    </source>
</evidence>
<keyword evidence="3" id="KW-1185">Reference proteome</keyword>
<organism evidence="2 3">
    <name type="scientific">Gordonia asplenii</name>
    <dbReference type="NCBI Taxonomy" id="2725283"/>
    <lineage>
        <taxon>Bacteria</taxon>
        <taxon>Bacillati</taxon>
        <taxon>Actinomycetota</taxon>
        <taxon>Actinomycetes</taxon>
        <taxon>Mycobacteriales</taxon>
        <taxon>Gordoniaceae</taxon>
        <taxon>Gordonia</taxon>
    </lineage>
</organism>